<organism evidence="1">
    <name type="scientific">Anguilla anguilla</name>
    <name type="common">European freshwater eel</name>
    <name type="synonym">Muraena anguilla</name>
    <dbReference type="NCBI Taxonomy" id="7936"/>
    <lineage>
        <taxon>Eukaryota</taxon>
        <taxon>Metazoa</taxon>
        <taxon>Chordata</taxon>
        <taxon>Craniata</taxon>
        <taxon>Vertebrata</taxon>
        <taxon>Euteleostomi</taxon>
        <taxon>Actinopterygii</taxon>
        <taxon>Neopterygii</taxon>
        <taxon>Teleostei</taxon>
        <taxon>Anguilliformes</taxon>
        <taxon>Anguillidae</taxon>
        <taxon>Anguilla</taxon>
    </lineage>
</organism>
<reference evidence="1" key="1">
    <citation type="submission" date="2014-11" db="EMBL/GenBank/DDBJ databases">
        <authorList>
            <person name="Amaro Gonzalez C."/>
        </authorList>
    </citation>
    <scope>NUCLEOTIDE SEQUENCE</scope>
</reference>
<name>A0A0E9XDH0_ANGAN</name>
<protein>
    <submittedName>
        <fullName evidence="1">Uncharacterized protein</fullName>
    </submittedName>
</protein>
<dbReference type="EMBL" id="GBXM01007868">
    <property type="protein sequence ID" value="JAI00710.1"/>
    <property type="molecule type" value="Transcribed_RNA"/>
</dbReference>
<accession>A0A0E9XDH0</accession>
<reference evidence="1" key="2">
    <citation type="journal article" date="2015" name="Fish Shellfish Immunol.">
        <title>Early steps in the European eel (Anguilla anguilla)-Vibrio vulnificus interaction in the gills: Role of the RtxA13 toxin.</title>
        <authorList>
            <person name="Callol A."/>
            <person name="Pajuelo D."/>
            <person name="Ebbesson L."/>
            <person name="Teles M."/>
            <person name="MacKenzie S."/>
            <person name="Amaro C."/>
        </authorList>
    </citation>
    <scope>NUCLEOTIDE SEQUENCE</scope>
</reference>
<proteinExistence type="predicted"/>
<evidence type="ECO:0000313" key="1">
    <source>
        <dbReference type="EMBL" id="JAI00710.1"/>
    </source>
</evidence>
<dbReference type="AlphaFoldDB" id="A0A0E9XDH0"/>
<sequence>MGVVNGKSMKSMMNTEVLLFSNKHVYLETHTQKWLFVLAKVTFVQFQYKGEEKPITCEYKIICKVISSRGLNL</sequence>